<organism evidence="1 2">
    <name type="scientific">Thermococcus kodakarensis (strain ATCC BAA-918 / JCM 12380 / KOD1)</name>
    <name type="common">Pyrococcus kodakaraensis (strain KOD1)</name>
    <dbReference type="NCBI Taxonomy" id="69014"/>
    <lineage>
        <taxon>Archaea</taxon>
        <taxon>Methanobacteriati</taxon>
        <taxon>Methanobacteriota</taxon>
        <taxon>Thermococci</taxon>
        <taxon>Thermococcales</taxon>
        <taxon>Thermococcaceae</taxon>
        <taxon>Thermococcus</taxon>
    </lineage>
</organism>
<sequence length="198" mass="23126">MRGKLLVLAFLVFLFFSYFYLPSESMDNLYQKIPEQVRGNSQLLTAYYSSQTGFNGFRKYQFAFYNPENKTLSIYTFKVYKFLKIWPRMKRSKITCKTPFNYSVLATSPEKLKDFKNCDNCRELLYKGKIYRNGEIESIYLSIEKVPKKSTTYVNFVLVKDSEISAGKITGRVGDHGILRGPLRIQRFASPAFTHERS</sequence>
<evidence type="ECO:0000313" key="2">
    <source>
        <dbReference type="Proteomes" id="UP000000536"/>
    </source>
</evidence>
<dbReference type="PATRIC" id="fig|69014.16.peg.2129"/>
<dbReference type="EMBL" id="AP006878">
    <property type="protein sequence ID" value="BAD86363.1"/>
    <property type="molecule type" value="Genomic_DNA"/>
</dbReference>
<protein>
    <submittedName>
        <fullName evidence="1">Uncharacterized protein</fullName>
    </submittedName>
</protein>
<dbReference type="EnsemblBacteria" id="BAD86363">
    <property type="protein sequence ID" value="BAD86363"/>
    <property type="gene ID" value="TK2174"/>
</dbReference>
<dbReference type="eggNOG" id="arCOG10066">
    <property type="taxonomic scope" value="Archaea"/>
</dbReference>
<evidence type="ECO:0000313" key="1">
    <source>
        <dbReference type="EMBL" id="BAD86363.1"/>
    </source>
</evidence>
<gene>
    <name evidence="1" type="ordered locus">TK2174</name>
</gene>
<keyword evidence="2" id="KW-1185">Reference proteome</keyword>
<accession>Q5JHI3</accession>
<dbReference type="InParanoid" id="Q5JHI3"/>
<dbReference type="HOGENOM" id="CLU_1375582_0_0_2"/>
<dbReference type="AlphaFoldDB" id="Q5JHI3"/>
<dbReference type="KEGG" id="tko:TK2174"/>
<reference evidence="1 2" key="1">
    <citation type="journal article" date="2005" name="Genome Res.">
        <title>Complete genome sequence of the hyperthermophilic archaeon Thermococcus kodakaraensis KOD1 and comparison with Pyrococcus genomes.</title>
        <authorList>
            <person name="Fukui T."/>
            <person name="Atomi H."/>
            <person name="Kanai T."/>
            <person name="Matsumi R."/>
            <person name="Fujiwara S."/>
            <person name="Imanaka T."/>
        </authorList>
    </citation>
    <scope>NUCLEOTIDE SEQUENCE [LARGE SCALE GENOMIC DNA]</scope>
    <source>
        <strain evidence="2">ATCC BAA-918 / JCM 12380 / KOD1</strain>
    </source>
</reference>
<dbReference type="Proteomes" id="UP000000536">
    <property type="component" value="Chromosome"/>
</dbReference>
<proteinExistence type="predicted"/>
<name>Q5JHI3_THEKO</name>